<gene>
    <name evidence="1" type="ordered locus">Tery_4957</name>
</gene>
<evidence type="ECO:0000313" key="1">
    <source>
        <dbReference type="EMBL" id="ABG53871.1"/>
    </source>
</evidence>
<dbReference type="RefSeq" id="WP_011614165.1">
    <property type="nucleotide sequence ID" value="NC_008312.1"/>
</dbReference>
<dbReference type="AlphaFoldDB" id="Q10V53"/>
<dbReference type="EMBL" id="CP000393">
    <property type="protein sequence ID" value="ABG53871.1"/>
    <property type="molecule type" value="Genomic_DNA"/>
</dbReference>
<proteinExistence type="predicted"/>
<dbReference type="KEGG" id="ter:Tery_4957"/>
<protein>
    <submittedName>
        <fullName evidence="1">Uncharacterized protein</fullName>
    </submittedName>
</protein>
<sequence length="452" mass="50788">MNKAITISTSISTTYMVEGKIIDKKTKKGVVDLRVFVYDKDPGLDDFLGIAVTDKEGVFKLSFDASQFRFFKVLDRNPDLYFIVKDAGHELLNTENNVIKNASESTPAINLEVDLSGDLLREEVKEVAVDGWVGGFEQSNPAFAYPSPDLSSLPILDNMDNIGKLERGQKILWPEFSWKTEPDQEDGKRCYRMFAPDISRLGYTNDGRIYSIICPQQGYSSPTLGSFNVEVTVTGNRGWVNEETRELAADMGVVGKIWFGPSGKDNSFVQRLKGYFERKNLSFPLNKDNAIQVKTHVPNDPGQPTFKIAQGSSTRFPIPEFAKHEGIAWALGHIEVQIGELIETGQEEVDRFNRFILDIFNLASGNMLKNGNILTWNLWFNAPELVDVDEWQGHAELWRKSLQADHGKTPEGPGTVSKYYDGTEFHPIKELLLEELPKVKAFIAEYIEGATS</sequence>
<name>Q10V53_TRIEI</name>
<reference evidence="1" key="1">
    <citation type="submission" date="2006-06" db="EMBL/GenBank/DDBJ databases">
        <title>Complete sequence of Trichodesmium erythraeum IMS101.</title>
        <authorList>
            <consortium name="US DOE Joint Genome Institute"/>
            <person name="Copeland A."/>
            <person name="Lucas S."/>
            <person name="Lapidus A."/>
            <person name="Barry K."/>
            <person name="Detter J.C."/>
            <person name="Glavina del Rio T."/>
            <person name="Hammon N."/>
            <person name="Israni S."/>
            <person name="Dalin E."/>
            <person name="Tice H."/>
            <person name="Pitluck S."/>
            <person name="Kiss H."/>
            <person name="Munk A.C."/>
            <person name="Brettin T."/>
            <person name="Bruce D."/>
            <person name="Han C."/>
            <person name="Tapia R."/>
            <person name="Gilna P."/>
            <person name="Schmutz J."/>
            <person name="Larimer F."/>
            <person name="Land M."/>
            <person name="Hauser L."/>
            <person name="Kyrpides N."/>
            <person name="Kim E."/>
            <person name="Richardson P."/>
        </authorList>
    </citation>
    <scope>NUCLEOTIDE SEQUENCE [LARGE SCALE GENOMIC DNA]</scope>
    <source>
        <strain evidence="1">IMS101</strain>
    </source>
</reference>
<organism evidence="1">
    <name type="scientific">Trichodesmium erythraeum (strain IMS101)</name>
    <dbReference type="NCBI Taxonomy" id="203124"/>
    <lineage>
        <taxon>Bacteria</taxon>
        <taxon>Bacillati</taxon>
        <taxon>Cyanobacteriota</taxon>
        <taxon>Cyanophyceae</taxon>
        <taxon>Oscillatoriophycideae</taxon>
        <taxon>Oscillatoriales</taxon>
        <taxon>Microcoleaceae</taxon>
        <taxon>Trichodesmium</taxon>
    </lineage>
</organism>
<dbReference type="HOGENOM" id="CLU_605396_0_0_3"/>
<accession>Q10V53</accession>
<dbReference type="eggNOG" id="ENOG502Z9KH">
    <property type="taxonomic scope" value="Bacteria"/>
</dbReference>